<dbReference type="OrthoDB" id="9451445at2759"/>
<name>A0A3M0L3E1_HIRRU</name>
<organism evidence="3 4">
    <name type="scientific">Hirundo rustica rustica</name>
    <dbReference type="NCBI Taxonomy" id="333673"/>
    <lineage>
        <taxon>Eukaryota</taxon>
        <taxon>Metazoa</taxon>
        <taxon>Chordata</taxon>
        <taxon>Craniata</taxon>
        <taxon>Vertebrata</taxon>
        <taxon>Euteleostomi</taxon>
        <taxon>Archelosauria</taxon>
        <taxon>Archosauria</taxon>
        <taxon>Dinosauria</taxon>
        <taxon>Saurischia</taxon>
        <taxon>Theropoda</taxon>
        <taxon>Coelurosauria</taxon>
        <taxon>Aves</taxon>
        <taxon>Neognathae</taxon>
        <taxon>Neoaves</taxon>
        <taxon>Telluraves</taxon>
        <taxon>Australaves</taxon>
        <taxon>Passeriformes</taxon>
        <taxon>Sylvioidea</taxon>
        <taxon>Hirundinidae</taxon>
        <taxon>Hirundo</taxon>
    </lineage>
</organism>
<dbReference type="Pfam" id="PF15102">
    <property type="entry name" value="TMEM154"/>
    <property type="match status" value="1"/>
</dbReference>
<evidence type="ECO:0008006" key="5">
    <source>
        <dbReference type="Google" id="ProtNLM"/>
    </source>
</evidence>
<proteinExistence type="predicted"/>
<dbReference type="InterPro" id="IPR028064">
    <property type="entry name" value="TMEM154"/>
</dbReference>
<gene>
    <name evidence="3" type="ORF">DUI87_08970</name>
</gene>
<reference evidence="3 4" key="1">
    <citation type="submission" date="2018-07" db="EMBL/GenBank/DDBJ databases">
        <title>A high quality draft genome assembly of the barn swallow (H. rustica rustica).</title>
        <authorList>
            <person name="Formenti G."/>
            <person name="Chiara M."/>
            <person name="Poveda L."/>
            <person name="Francoijs K.-J."/>
            <person name="Bonisoli-Alquati A."/>
            <person name="Canova L."/>
            <person name="Gianfranceschi L."/>
            <person name="Horner D.S."/>
            <person name="Saino N."/>
        </authorList>
    </citation>
    <scope>NUCLEOTIDE SEQUENCE [LARGE SCALE GENOMIC DNA]</scope>
    <source>
        <strain evidence="3">Chelidonia</strain>
        <tissue evidence="3">Blood</tissue>
    </source>
</reference>
<dbReference type="Proteomes" id="UP000269221">
    <property type="component" value="Unassembled WGS sequence"/>
</dbReference>
<keyword evidence="1" id="KW-1133">Transmembrane helix</keyword>
<evidence type="ECO:0000313" key="4">
    <source>
        <dbReference type="Proteomes" id="UP000269221"/>
    </source>
</evidence>
<dbReference type="PANTHER" id="PTHR36526:SF1">
    <property type="entry name" value="TRANSMEMBRANE PROTEIN 154"/>
    <property type="match status" value="1"/>
</dbReference>
<accession>A0A3M0L3E1</accession>
<keyword evidence="1" id="KW-0472">Membrane</keyword>
<dbReference type="InterPro" id="IPR053087">
    <property type="entry name" value="TMEM154-like"/>
</dbReference>
<keyword evidence="4" id="KW-1185">Reference proteome</keyword>
<dbReference type="AlphaFoldDB" id="A0A3M0L3E1"/>
<sequence>MRSPGLIALLSALALAAGSAGTASLQAFKDSSSSQTDRQDLPQQAARQALATARNSSSCSNLKCGERNSAGMSQAVHERITQTMLSGMTTLPTQCVYGADIGHDSGNDGSGDGLMISPTFTATHLPATGPSTVDDHEPVLVTASTTESSFETQSSPSTELNAVNDEDSLEAAEQSILIYIVPVALLVLLILLITFFVMHHKRKKSKQDELGSENVKSPIFEEDTPSVMEIEMEELDKWMNSMNKNGDCECLPTVREEEKESIANPSCILRSGQSSFSVPGYDNKQAILCAKKSLVQGSTDAIRQGQKQGEDPGLLLPMASDNSTEHAFLEEQQLLL</sequence>
<feature type="chain" id="PRO_5018210676" description="Transmembrane protein 154" evidence="2">
    <location>
        <begin position="21"/>
        <end position="336"/>
    </location>
</feature>
<keyword evidence="1" id="KW-0812">Transmembrane</keyword>
<comment type="caution">
    <text evidence="3">The sequence shown here is derived from an EMBL/GenBank/DDBJ whole genome shotgun (WGS) entry which is preliminary data.</text>
</comment>
<evidence type="ECO:0000313" key="3">
    <source>
        <dbReference type="EMBL" id="RMC13887.1"/>
    </source>
</evidence>
<evidence type="ECO:0000256" key="1">
    <source>
        <dbReference type="SAM" id="Phobius"/>
    </source>
</evidence>
<keyword evidence="2" id="KW-0732">Signal</keyword>
<dbReference type="PANTHER" id="PTHR36526">
    <property type="entry name" value="TRANSMEMBRANE PROTEIN 154"/>
    <property type="match status" value="1"/>
</dbReference>
<evidence type="ECO:0000256" key="2">
    <source>
        <dbReference type="SAM" id="SignalP"/>
    </source>
</evidence>
<feature type="signal peptide" evidence="2">
    <location>
        <begin position="1"/>
        <end position="20"/>
    </location>
</feature>
<protein>
    <recommendedName>
        <fullName evidence="5">Transmembrane protein 154</fullName>
    </recommendedName>
</protein>
<feature type="transmembrane region" description="Helical" evidence="1">
    <location>
        <begin position="176"/>
        <end position="197"/>
    </location>
</feature>
<dbReference type="EMBL" id="QRBI01000105">
    <property type="protein sequence ID" value="RMC13887.1"/>
    <property type="molecule type" value="Genomic_DNA"/>
</dbReference>
<dbReference type="STRING" id="333673.A0A3M0L3E1"/>